<name>A0AAV4CR64_9GAST</name>
<proteinExistence type="predicted"/>
<dbReference type="AlphaFoldDB" id="A0AAV4CR64"/>
<evidence type="ECO:0000313" key="2">
    <source>
        <dbReference type="Proteomes" id="UP000735302"/>
    </source>
</evidence>
<evidence type="ECO:0000313" key="1">
    <source>
        <dbReference type="EMBL" id="GFO34291.1"/>
    </source>
</evidence>
<dbReference type="EMBL" id="BLXT01006878">
    <property type="protein sequence ID" value="GFO34291.1"/>
    <property type="molecule type" value="Genomic_DNA"/>
</dbReference>
<organism evidence="1 2">
    <name type="scientific">Plakobranchus ocellatus</name>
    <dbReference type="NCBI Taxonomy" id="259542"/>
    <lineage>
        <taxon>Eukaryota</taxon>
        <taxon>Metazoa</taxon>
        <taxon>Spiralia</taxon>
        <taxon>Lophotrochozoa</taxon>
        <taxon>Mollusca</taxon>
        <taxon>Gastropoda</taxon>
        <taxon>Heterobranchia</taxon>
        <taxon>Euthyneura</taxon>
        <taxon>Panpulmonata</taxon>
        <taxon>Sacoglossa</taxon>
        <taxon>Placobranchoidea</taxon>
        <taxon>Plakobranchidae</taxon>
        <taxon>Plakobranchus</taxon>
    </lineage>
</organism>
<accession>A0AAV4CR64</accession>
<comment type="caution">
    <text evidence="1">The sequence shown here is derived from an EMBL/GenBank/DDBJ whole genome shotgun (WGS) entry which is preliminary data.</text>
</comment>
<gene>
    <name evidence="1" type="ORF">PoB_006079600</name>
</gene>
<keyword evidence="2" id="KW-1185">Reference proteome</keyword>
<protein>
    <submittedName>
        <fullName evidence="1">Uncharacterized protein</fullName>
    </submittedName>
</protein>
<sequence length="82" mass="9259">MRKMITSEIENAVRAPVAYYTNLHKLAFANILLGSAWQSYTHSRRSSQVPSSATFTWSGYNIRSDALSDVAYKVLYIRKPTG</sequence>
<dbReference type="Proteomes" id="UP000735302">
    <property type="component" value="Unassembled WGS sequence"/>
</dbReference>
<reference evidence="1 2" key="1">
    <citation type="journal article" date="2021" name="Elife">
        <title>Chloroplast acquisition without the gene transfer in kleptoplastic sea slugs, Plakobranchus ocellatus.</title>
        <authorList>
            <person name="Maeda T."/>
            <person name="Takahashi S."/>
            <person name="Yoshida T."/>
            <person name="Shimamura S."/>
            <person name="Takaki Y."/>
            <person name="Nagai Y."/>
            <person name="Toyoda A."/>
            <person name="Suzuki Y."/>
            <person name="Arimoto A."/>
            <person name="Ishii H."/>
            <person name="Satoh N."/>
            <person name="Nishiyama T."/>
            <person name="Hasebe M."/>
            <person name="Maruyama T."/>
            <person name="Minagawa J."/>
            <person name="Obokata J."/>
            <person name="Shigenobu S."/>
        </authorList>
    </citation>
    <scope>NUCLEOTIDE SEQUENCE [LARGE SCALE GENOMIC DNA]</scope>
</reference>